<dbReference type="PANTHER" id="PTHR21219:SF4">
    <property type="entry name" value="PID DOMAIN-CONTAINING PROTEIN"/>
    <property type="match status" value="1"/>
</dbReference>
<feature type="compositionally biased region" description="Low complexity" evidence="1">
    <location>
        <begin position="683"/>
        <end position="700"/>
    </location>
</feature>
<feature type="region of interest" description="Disordered" evidence="1">
    <location>
        <begin position="632"/>
        <end position="757"/>
    </location>
</feature>
<dbReference type="OrthoDB" id="5959615at2759"/>
<feature type="region of interest" description="Disordered" evidence="1">
    <location>
        <begin position="769"/>
        <end position="791"/>
    </location>
</feature>
<feature type="compositionally biased region" description="Basic residues" evidence="1">
    <location>
        <begin position="571"/>
        <end position="588"/>
    </location>
</feature>
<feature type="compositionally biased region" description="Gly residues" evidence="1">
    <location>
        <begin position="781"/>
        <end position="790"/>
    </location>
</feature>
<dbReference type="AlphaFoldDB" id="A0A8K0NWC2"/>
<feature type="compositionally biased region" description="Basic and acidic residues" evidence="1">
    <location>
        <begin position="124"/>
        <end position="134"/>
    </location>
</feature>
<feature type="compositionally biased region" description="Basic and acidic residues" evidence="1">
    <location>
        <begin position="373"/>
        <end position="383"/>
    </location>
</feature>
<evidence type="ECO:0008006" key="4">
    <source>
        <dbReference type="Google" id="ProtNLM"/>
    </source>
</evidence>
<feature type="region of interest" description="Disordered" evidence="1">
    <location>
        <begin position="58"/>
        <end position="155"/>
    </location>
</feature>
<accession>A0A8K0NWC2</accession>
<comment type="caution">
    <text evidence="2">The sequence shown here is derived from an EMBL/GenBank/DDBJ whole genome shotgun (WGS) entry which is preliminary data.</text>
</comment>
<reference evidence="2" key="1">
    <citation type="submission" date="2013-04" db="EMBL/GenBank/DDBJ databases">
        <authorList>
            <person name="Qu J."/>
            <person name="Murali S.C."/>
            <person name="Bandaranaike D."/>
            <person name="Bellair M."/>
            <person name="Blankenburg K."/>
            <person name="Chao H."/>
            <person name="Dinh H."/>
            <person name="Doddapaneni H."/>
            <person name="Downs B."/>
            <person name="Dugan-Rocha S."/>
            <person name="Elkadiri S."/>
            <person name="Gnanaolivu R.D."/>
            <person name="Hernandez B."/>
            <person name="Javaid M."/>
            <person name="Jayaseelan J.C."/>
            <person name="Lee S."/>
            <person name="Li M."/>
            <person name="Ming W."/>
            <person name="Munidasa M."/>
            <person name="Muniz J."/>
            <person name="Nguyen L."/>
            <person name="Ongeri F."/>
            <person name="Osuji N."/>
            <person name="Pu L.-L."/>
            <person name="Puazo M."/>
            <person name="Qu C."/>
            <person name="Quiroz J."/>
            <person name="Raj R."/>
            <person name="Weissenberger G."/>
            <person name="Xin Y."/>
            <person name="Zou X."/>
            <person name="Han Y."/>
            <person name="Richards S."/>
            <person name="Worley K."/>
            <person name="Muzny D."/>
            <person name="Gibbs R."/>
        </authorList>
    </citation>
    <scope>NUCLEOTIDE SEQUENCE</scope>
    <source>
        <strain evidence="2">Sampled in the wild</strain>
    </source>
</reference>
<protein>
    <recommendedName>
        <fullName evidence="4">PID domain-containing protein</fullName>
    </recommendedName>
</protein>
<dbReference type="Gene3D" id="2.30.29.30">
    <property type="entry name" value="Pleckstrin-homology domain (PH domain)/Phosphotyrosine-binding domain (PTB)"/>
    <property type="match status" value="1"/>
</dbReference>
<feature type="region of interest" description="Disordered" evidence="1">
    <location>
        <begin position="367"/>
        <end position="441"/>
    </location>
</feature>
<proteinExistence type="predicted"/>
<dbReference type="Proteomes" id="UP000792457">
    <property type="component" value="Unassembled WGS sequence"/>
</dbReference>
<dbReference type="PANTHER" id="PTHR21219">
    <property type="entry name" value="FI19613P1"/>
    <property type="match status" value="1"/>
</dbReference>
<organism evidence="2 3">
    <name type="scientific">Ladona fulva</name>
    <name type="common">Scarce chaser dragonfly</name>
    <name type="synonym">Libellula fulva</name>
    <dbReference type="NCBI Taxonomy" id="123851"/>
    <lineage>
        <taxon>Eukaryota</taxon>
        <taxon>Metazoa</taxon>
        <taxon>Ecdysozoa</taxon>
        <taxon>Arthropoda</taxon>
        <taxon>Hexapoda</taxon>
        <taxon>Insecta</taxon>
        <taxon>Pterygota</taxon>
        <taxon>Palaeoptera</taxon>
        <taxon>Odonata</taxon>
        <taxon>Epiprocta</taxon>
        <taxon>Anisoptera</taxon>
        <taxon>Libelluloidea</taxon>
        <taxon>Libellulidae</taxon>
        <taxon>Ladona</taxon>
    </lineage>
</organism>
<evidence type="ECO:0000313" key="2">
    <source>
        <dbReference type="EMBL" id="KAG8222109.1"/>
    </source>
</evidence>
<sequence length="1154" mass="126955">MDASSHHHRLAGLYEFRLQSSREDSERMTTSAMMAVTASSVCSDQQSFYKQRIDSMFDETRSSVSGGGTPTLSRRGRTVLDDLEEEDEEEYDDDKTPNTVQERIQKMFADVTEDEENIRSSGGEIEKSEDEKKGNSSAPKTAPKSKSSSSTPATNQTFSVHYLGSAPLPNRDATLQALQSPLKTLYFKYRKLEMSGRAPPLNGTLEISEKGLRVKMSRNGLDSNLESEREMDKLNKFPSIAVWAAVKFVSRKAEEDKENSTKYAFLPLIADPEGRDKSTLFQDLPEEEINYSCGAHSPMFAIVMRRSSKSSPSSQSVKKTLHCHAFVCACSEDAIVMAANLYQALVAGMSGSKKDKTKTREEDLQQKMLESSEGPRNRQETRNSIKKAMSIDGGDIPGKSLPPRPSDVMSSASAPVRPPRRKKGSNRYGEDARSTNSEDLLSVEEDDEIRFPLSPISYRPNISSSLASLQSKKNSTPKEQSGDIFTKIAIPRTGSFLDHGAAVRRSSSMGLRDLFQEVRAQEGLTSLDDILEKIVDADGMSFARLKPLYREFLLKLAATLSRDELYQRSKNIMRRQASSRRRRRRKRVGASATRELSKASRMDGDSSSTYGDGVACTGGKFSWALCSSVSKMKPKSSKASREDEGRKRGSQKNTKSEEGGEGTSCNFEFTSVIFPSEERPTRPRAGSSSISSSLSSASRASKSRRQKRKQFHAHRPSFNAGRSIRGSQGQITRSASNHSNKENQSRPKVSTSEDSSDFFSFKRRSTVDTNTKSSSRLGSLNGTGLGGGRSSSGYVSCSDCSFDSESCNSDKCYCPQEPHKKHPSSRLRRKESMRSRRCGEHCRNVEMSWCCCEAARNVPACRARVGIGYSCGYRGACEGARCATAAYKCQGHGKPSVHQCDRCSGVRRCSCESWRNMQCTENPHSARMQCEKRGTKVGSSGGDCLDEDDWEDEDAAVVVEDGASATSSSSWRPGAAVPKSRMDVYATLPPPRPLPEAPAKGSSGIYDRSAKKKHEVTCRSRSSGMDVAAVDMKQQKVLVVSARDPRGRVICMGRGDQPTLPPVGGRLVLPSPLQRCSKSTATEALSVKKSAEIAALFSDDKSNQRTEVVTGEEVVYTTLEPPKPSQIKGMKTEFISKRGYYSKSSLENTLGYLP</sequence>
<keyword evidence="3" id="KW-1185">Reference proteome</keyword>
<feature type="compositionally biased region" description="Polar residues" evidence="1">
    <location>
        <begin position="725"/>
        <end position="738"/>
    </location>
</feature>
<feature type="region of interest" description="Disordered" evidence="1">
    <location>
        <begin position="571"/>
        <end position="610"/>
    </location>
</feature>
<feature type="region of interest" description="Disordered" evidence="1">
    <location>
        <begin position="989"/>
        <end position="1019"/>
    </location>
</feature>
<feature type="compositionally biased region" description="Basic residues" evidence="1">
    <location>
        <begin position="701"/>
        <end position="715"/>
    </location>
</feature>
<evidence type="ECO:0000313" key="3">
    <source>
        <dbReference type="Proteomes" id="UP000792457"/>
    </source>
</evidence>
<feature type="compositionally biased region" description="Low complexity" evidence="1">
    <location>
        <begin position="136"/>
        <end position="154"/>
    </location>
</feature>
<evidence type="ECO:0000256" key="1">
    <source>
        <dbReference type="SAM" id="MobiDB-lite"/>
    </source>
</evidence>
<name>A0A8K0NWC2_LADFU</name>
<feature type="compositionally biased region" description="Basic and acidic residues" evidence="1">
    <location>
        <begin position="595"/>
        <end position="604"/>
    </location>
</feature>
<feature type="compositionally biased region" description="Acidic residues" evidence="1">
    <location>
        <begin position="81"/>
        <end position="93"/>
    </location>
</feature>
<gene>
    <name evidence="2" type="ORF">J437_LFUL000873</name>
</gene>
<dbReference type="InterPro" id="IPR011993">
    <property type="entry name" value="PH-like_dom_sf"/>
</dbReference>
<reference evidence="2" key="2">
    <citation type="submission" date="2017-10" db="EMBL/GenBank/DDBJ databases">
        <title>Ladona fulva Genome sequencing and assembly.</title>
        <authorList>
            <person name="Murali S."/>
            <person name="Richards S."/>
            <person name="Bandaranaike D."/>
            <person name="Bellair M."/>
            <person name="Blankenburg K."/>
            <person name="Chao H."/>
            <person name="Dinh H."/>
            <person name="Doddapaneni H."/>
            <person name="Dugan-Rocha S."/>
            <person name="Elkadiri S."/>
            <person name="Gnanaolivu R."/>
            <person name="Hernandez B."/>
            <person name="Skinner E."/>
            <person name="Javaid M."/>
            <person name="Lee S."/>
            <person name="Li M."/>
            <person name="Ming W."/>
            <person name="Munidasa M."/>
            <person name="Muniz J."/>
            <person name="Nguyen L."/>
            <person name="Hughes D."/>
            <person name="Osuji N."/>
            <person name="Pu L.-L."/>
            <person name="Puazo M."/>
            <person name="Qu C."/>
            <person name="Quiroz J."/>
            <person name="Raj R."/>
            <person name="Weissenberger G."/>
            <person name="Xin Y."/>
            <person name="Zou X."/>
            <person name="Han Y."/>
            <person name="Worley K."/>
            <person name="Muzny D."/>
            <person name="Gibbs R."/>
        </authorList>
    </citation>
    <scope>NUCLEOTIDE SEQUENCE</scope>
    <source>
        <strain evidence="2">Sampled in the wild</strain>
    </source>
</reference>
<dbReference type="EMBL" id="KZ308123">
    <property type="protein sequence ID" value="KAG8222109.1"/>
    <property type="molecule type" value="Genomic_DNA"/>
</dbReference>